<accession>A0A1I7WTJ7</accession>
<feature type="signal peptide" evidence="1">
    <location>
        <begin position="1"/>
        <end position="15"/>
    </location>
</feature>
<evidence type="ECO:0000313" key="2">
    <source>
        <dbReference type="Proteomes" id="UP000095283"/>
    </source>
</evidence>
<keyword evidence="1" id="KW-0732">Signal</keyword>
<organism evidence="2 3">
    <name type="scientific">Heterorhabditis bacteriophora</name>
    <name type="common">Entomopathogenic nematode worm</name>
    <dbReference type="NCBI Taxonomy" id="37862"/>
    <lineage>
        <taxon>Eukaryota</taxon>
        <taxon>Metazoa</taxon>
        <taxon>Ecdysozoa</taxon>
        <taxon>Nematoda</taxon>
        <taxon>Chromadorea</taxon>
        <taxon>Rhabditida</taxon>
        <taxon>Rhabditina</taxon>
        <taxon>Rhabditomorpha</taxon>
        <taxon>Strongyloidea</taxon>
        <taxon>Heterorhabditidae</taxon>
        <taxon>Heterorhabditis</taxon>
    </lineage>
</organism>
<reference evidence="3" key="1">
    <citation type="submission" date="2016-11" db="UniProtKB">
        <authorList>
            <consortium name="WormBaseParasite"/>
        </authorList>
    </citation>
    <scope>IDENTIFICATION</scope>
</reference>
<dbReference type="Proteomes" id="UP000095283">
    <property type="component" value="Unplaced"/>
</dbReference>
<proteinExistence type="predicted"/>
<feature type="chain" id="PRO_5012317253" evidence="1">
    <location>
        <begin position="16"/>
        <end position="78"/>
    </location>
</feature>
<name>A0A1I7WTJ7_HETBA</name>
<dbReference type="WBParaSite" id="Hba_08493">
    <property type="protein sequence ID" value="Hba_08493"/>
    <property type="gene ID" value="Hba_08493"/>
</dbReference>
<evidence type="ECO:0000313" key="3">
    <source>
        <dbReference type="WBParaSite" id="Hba_08493"/>
    </source>
</evidence>
<keyword evidence="2" id="KW-1185">Reference proteome</keyword>
<evidence type="ECO:0000256" key="1">
    <source>
        <dbReference type="SAM" id="SignalP"/>
    </source>
</evidence>
<dbReference type="AlphaFoldDB" id="A0A1I7WTJ7"/>
<sequence>MKFILISCIFMLTKAGDLGEVRKETVIDSVNIPKQADGPPLSLDQDDSWGNIKEGKKLVWFTAHILSTVVYKVYVNMS</sequence>
<protein>
    <submittedName>
        <fullName evidence="3">Uncharacterized protein</fullName>
    </submittedName>
</protein>